<protein>
    <submittedName>
        <fullName evidence="1">Uncharacterized protein</fullName>
    </submittedName>
</protein>
<proteinExistence type="predicted"/>
<name>M8C1T4_AEGTA</name>
<organism evidence="1">
    <name type="scientific">Aegilops tauschii</name>
    <name type="common">Tausch's goatgrass</name>
    <name type="synonym">Aegilops squarrosa</name>
    <dbReference type="NCBI Taxonomy" id="37682"/>
    <lineage>
        <taxon>Eukaryota</taxon>
        <taxon>Viridiplantae</taxon>
        <taxon>Streptophyta</taxon>
        <taxon>Embryophyta</taxon>
        <taxon>Tracheophyta</taxon>
        <taxon>Spermatophyta</taxon>
        <taxon>Magnoliopsida</taxon>
        <taxon>Liliopsida</taxon>
        <taxon>Poales</taxon>
        <taxon>Poaceae</taxon>
        <taxon>BOP clade</taxon>
        <taxon>Pooideae</taxon>
        <taxon>Triticodae</taxon>
        <taxon>Triticeae</taxon>
        <taxon>Triticinae</taxon>
        <taxon>Aegilops</taxon>
    </lineage>
</organism>
<accession>M8C1T4</accession>
<reference evidence="1" key="1">
    <citation type="submission" date="2015-06" db="UniProtKB">
        <authorList>
            <consortium name="EnsemblPlants"/>
        </authorList>
    </citation>
    <scope>IDENTIFICATION</scope>
</reference>
<dbReference type="AlphaFoldDB" id="M8C1T4"/>
<evidence type="ECO:0000313" key="1">
    <source>
        <dbReference type="EnsemblPlants" id="EMT28008"/>
    </source>
</evidence>
<dbReference type="EnsemblPlants" id="EMT28008">
    <property type="protein sequence ID" value="EMT28008"/>
    <property type="gene ID" value="F775_32582"/>
</dbReference>
<sequence length="89" mass="9865">MDDESQAVLCGNLEREGADTSFMDVCTAVELRPVCGYCGSLVCSQHDTTIGAQIDVCESDLECVTIWFDVLFQLFFGVVDLKILVHERN</sequence>